<feature type="compositionally biased region" description="Basic residues" evidence="9">
    <location>
        <begin position="45"/>
        <end position="59"/>
    </location>
</feature>
<evidence type="ECO:0000256" key="3">
    <source>
        <dbReference type="ARBA" id="ARBA00022448"/>
    </source>
</evidence>
<dbReference type="InterPro" id="IPR002524">
    <property type="entry name" value="Cation_efflux"/>
</dbReference>
<keyword evidence="3" id="KW-0813">Transport</keyword>
<dbReference type="InterPro" id="IPR058533">
    <property type="entry name" value="Cation_efflux_TM"/>
</dbReference>
<feature type="transmembrane region" description="Helical" evidence="10">
    <location>
        <begin position="234"/>
        <end position="251"/>
    </location>
</feature>
<dbReference type="SUPFAM" id="SSF161111">
    <property type="entry name" value="Cation efflux protein transmembrane domain-like"/>
    <property type="match status" value="1"/>
</dbReference>
<dbReference type="NCBIfam" id="TIGR01297">
    <property type="entry name" value="CDF"/>
    <property type="match status" value="1"/>
</dbReference>
<feature type="compositionally biased region" description="Basic and acidic residues" evidence="9">
    <location>
        <begin position="23"/>
        <end position="44"/>
    </location>
</feature>
<protein>
    <submittedName>
        <fullName evidence="13">Cation transporter</fullName>
    </submittedName>
</protein>
<evidence type="ECO:0000256" key="5">
    <source>
        <dbReference type="ARBA" id="ARBA00022906"/>
    </source>
</evidence>
<evidence type="ECO:0000259" key="12">
    <source>
        <dbReference type="Pfam" id="PF16916"/>
    </source>
</evidence>
<comment type="subcellular location">
    <subcellularLocation>
        <location evidence="1">Membrane</location>
        <topology evidence="1">Multi-pass membrane protein</topology>
    </subcellularLocation>
</comment>
<evidence type="ECO:0000259" key="11">
    <source>
        <dbReference type="Pfam" id="PF01545"/>
    </source>
</evidence>
<dbReference type="SUPFAM" id="SSF160240">
    <property type="entry name" value="Cation efflux protein cytoplasmic domain-like"/>
    <property type="match status" value="1"/>
</dbReference>
<evidence type="ECO:0000256" key="10">
    <source>
        <dbReference type="SAM" id="Phobius"/>
    </source>
</evidence>
<feature type="region of interest" description="Disordered" evidence="9">
    <location>
        <begin position="23"/>
        <end position="60"/>
    </location>
</feature>
<dbReference type="InterPro" id="IPR036837">
    <property type="entry name" value="Cation_efflux_CTD_sf"/>
</dbReference>
<feature type="transmembrane region" description="Helical" evidence="10">
    <location>
        <begin position="166"/>
        <end position="190"/>
    </location>
</feature>
<feature type="transmembrane region" description="Helical" evidence="10">
    <location>
        <begin position="130"/>
        <end position="154"/>
    </location>
</feature>
<dbReference type="GO" id="GO:0005886">
    <property type="term" value="C:plasma membrane"/>
    <property type="evidence" value="ECO:0007669"/>
    <property type="project" value="TreeGrafter"/>
</dbReference>
<evidence type="ECO:0000256" key="6">
    <source>
        <dbReference type="ARBA" id="ARBA00022989"/>
    </source>
</evidence>
<dbReference type="AlphaFoldDB" id="A0A4R5L4V6"/>
<evidence type="ECO:0000256" key="2">
    <source>
        <dbReference type="ARBA" id="ARBA00008873"/>
    </source>
</evidence>
<dbReference type="InterPro" id="IPR050681">
    <property type="entry name" value="CDF/SLC30A"/>
</dbReference>
<comment type="caution">
    <text evidence="13">The sequence shown here is derived from an EMBL/GenBank/DDBJ whole genome shotgun (WGS) entry which is preliminary data.</text>
</comment>
<feature type="transmembrane region" description="Helical" evidence="10">
    <location>
        <begin position="67"/>
        <end position="88"/>
    </location>
</feature>
<evidence type="ECO:0000256" key="4">
    <source>
        <dbReference type="ARBA" id="ARBA00022692"/>
    </source>
</evidence>
<keyword evidence="5" id="KW-0862">Zinc</keyword>
<evidence type="ECO:0000256" key="7">
    <source>
        <dbReference type="ARBA" id="ARBA00023065"/>
    </source>
</evidence>
<evidence type="ECO:0000256" key="8">
    <source>
        <dbReference type="ARBA" id="ARBA00023136"/>
    </source>
</evidence>
<dbReference type="Pfam" id="PF01545">
    <property type="entry name" value="Cation_efflux"/>
    <property type="match status" value="1"/>
</dbReference>
<evidence type="ECO:0000256" key="1">
    <source>
        <dbReference type="ARBA" id="ARBA00004141"/>
    </source>
</evidence>
<keyword evidence="4 10" id="KW-0812">Transmembrane</keyword>
<organism evidence="13 14">
    <name type="scientific">Paraburkholderia guartelaensis</name>
    <dbReference type="NCBI Taxonomy" id="2546446"/>
    <lineage>
        <taxon>Bacteria</taxon>
        <taxon>Pseudomonadati</taxon>
        <taxon>Pseudomonadota</taxon>
        <taxon>Betaproteobacteria</taxon>
        <taxon>Burkholderiales</taxon>
        <taxon>Burkholderiaceae</taxon>
        <taxon>Paraburkholderia</taxon>
    </lineage>
</organism>
<keyword evidence="5" id="KW-0864">Zinc transport</keyword>
<gene>
    <name evidence="13" type="ORF">E1N52_38245</name>
</gene>
<evidence type="ECO:0000256" key="9">
    <source>
        <dbReference type="SAM" id="MobiDB-lite"/>
    </source>
</evidence>
<dbReference type="Gene3D" id="1.20.1510.10">
    <property type="entry name" value="Cation efflux protein transmembrane domain"/>
    <property type="match status" value="1"/>
</dbReference>
<dbReference type="InterPro" id="IPR027470">
    <property type="entry name" value="Cation_efflux_CTD"/>
</dbReference>
<dbReference type="InterPro" id="IPR027469">
    <property type="entry name" value="Cation_efflux_TMD_sf"/>
</dbReference>
<name>A0A4R5L4V6_9BURK</name>
<dbReference type="OrthoDB" id="9809646at2"/>
<dbReference type="Pfam" id="PF16916">
    <property type="entry name" value="ZT_dimer"/>
    <property type="match status" value="1"/>
</dbReference>
<feature type="transmembrane region" description="Helical" evidence="10">
    <location>
        <begin position="100"/>
        <end position="118"/>
    </location>
</feature>
<accession>A0A4R5L4V6</accession>
<feature type="transmembrane region" description="Helical" evidence="10">
    <location>
        <begin position="202"/>
        <end position="228"/>
    </location>
</feature>
<reference evidence="13 14" key="1">
    <citation type="submission" date="2019-03" db="EMBL/GenBank/DDBJ databases">
        <title>Paraburkholderia sp. isolated from native Mimosa gymnas in Guartela State Park, Brazil.</title>
        <authorList>
            <person name="Paulitsch F."/>
            <person name="Hungria M."/>
            <person name="Delamuta J.R.M."/>
            <person name="Ribeiro R.A."/>
            <person name="Dall'Agnol R."/>
            <person name="Silva J.S.B."/>
        </authorList>
    </citation>
    <scope>NUCLEOTIDE SEQUENCE [LARGE SCALE GENOMIC DNA]</scope>
    <source>
        <strain evidence="13 14">CNPSo 3008</strain>
    </source>
</reference>
<keyword evidence="8 10" id="KW-0472">Membrane</keyword>
<dbReference type="Proteomes" id="UP000295606">
    <property type="component" value="Unassembled WGS sequence"/>
</dbReference>
<keyword evidence="6 10" id="KW-1133">Transmembrane helix</keyword>
<dbReference type="PANTHER" id="PTHR11562:SF17">
    <property type="entry name" value="RE54080P-RELATED"/>
    <property type="match status" value="1"/>
</dbReference>
<sequence>MAGGRMSAADHEHAHDAKGAGIHAGEHQHDHGHAHDDAHDDHAQHGHGHAHGHHHHHHVPAAGHGRAFAVAVALNVFIVVVQAVYGVLAHSTALLADAGHNLSDVLGLLLAWGAAWLATRRPSARFTFGFGSSSILASLANAALLLLACGAILAQALGRLFNPAPVAGFDVFVVATIGMVVNGFSAWLFMRGQKDDLNIRGAFLHMAADAGVSAAVAVSGLLILATGWSWIDPLMSIAVVLVIVYGTWGLLRESVRLALAAVPENVDIVRVRGFLAQQEGVVDVHDLHVWALSTTGCALSAHLVMPAGHPGDAALDHMVELLQVRFGMRHVTLQVDLGTSEHRCALDMPDGVHRHTPAHGHPHAH</sequence>
<dbReference type="PANTHER" id="PTHR11562">
    <property type="entry name" value="CATION EFFLUX PROTEIN/ ZINC TRANSPORTER"/>
    <property type="match status" value="1"/>
</dbReference>
<comment type="similarity">
    <text evidence="2">Belongs to the cation diffusion facilitator (CDF) transporter (TC 2.A.4) family. SLC30A subfamily.</text>
</comment>
<evidence type="ECO:0000313" key="14">
    <source>
        <dbReference type="Proteomes" id="UP000295606"/>
    </source>
</evidence>
<keyword evidence="7" id="KW-0406">Ion transport</keyword>
<dbReference type="GO" id="GO:0005385">
    <property type="term" value="F:zinc ion transmembrane transporter activity"/>
    <property type="evidence" value="ECO:0007669"/>
    <property type="project" value="TreeGrafter"/>
</dbReference>
<feature type="domain" description="Cation efflux protein cytoplasmic" evidence="12">
    <location>
        <begin position="263"/>
        <end position="336"/>
    </location>
</feature>
<proteinExistence type="inferred from homology"/>
<feature type="domain" description="Cation efflux protein transmembrane" evidence="11">
    <location>
        <begin position="70"/>
        <end position="256"/>
    </location>
</feature>
<dbReference type="EMBL" id="SMOD01000054">
    <property type="protein sequence ID" value="TDG02726.1"/>
    <property type="molecule type" value="Genomic_DNA"/>
</dbReference>
<evidence type="ECO:0000313" key="13">
    <source>
        <dbReference type="EMBL" id="TDG02726.1"/>
    </source>
</evidence>